<dbReference type="Proteomes" id="UP001249959">
    <property type="component" value="Unassembled WGS sequence"/>
</dbReference>
<dbReference type="PROSITE" id="PS51257">
    <property type="entry name" value="PROKAR_LIPOPROTEIN"/>
    <property type="match status" value="1"/>
</dbReference>
<accession>A0ABU3TRR6</accession>
<evidence type="ECO:0000256" key="1">
    <source>
        <dbReference type="SAM" id="SignalP"/>
    </source>
</evidence>
<name>A0ABU3TRR6_9BACT</name>
<keyword evidence="1" id="KW-0732">Signal</keyword>
<dbReference type="RefSeq" id="WP_315577439.1">
    <property type="nucleotide sequence ID" value="NZ_JARDXH010000008.1"/>
</dbReference>
<evidence type="ECO:0000313" key="2">
    <source>
        <dbReference type="EMBL" id="MDU0808571.1"/>
    </source>
</evidence>
<sequence>MKIKPLSLLFIVFTMSLGACNQDTNSSENTQISGATAQIKIKESWNASHEWVKQMTLSDSLIVRNKSWGIDINQIKESVEMAESQPKTGKSYSLYFDDSDLNFVDITYMANEQGKLNEIDLDIYVEENAQVSELQKSIKEYFDVKFGASKSTGKKTSWTQNKNTQVEMEDVSSSKDPGIKIILKAKS</sequence>
<reference evidence="2 3" key="1">
    <citation type="submission" date="2023-09" db="EMBL/GenBank/DDBJ databases">
        <title>Aquirufa genomes.</title>
        <authorList>
            <person name="Pitt A."/>
        </authorList>
    </citation>
    <scope>NUCLEOTIDE SEQUENCE [LARGE SCALE GENOMIC DNA]</scope>
    <source>
        <strain evidence="2 3">LEOWEIH-7C</strain>
    </source>
</reference>
<proteinExistence type="predicted"/>
<feature type="signal peptide" evidence="1">
    <location>
        <begin position="1"/>
        <end position="21"/>
    </location>
</feature>
<comment type="caution">
    <text evidence="2">The sequence shown here is derived from an EMBL/GenBank/DDBJ whole genome shotgun (WGS) entry which is preliminary data.</text>
</comment>
<organism evidence="2 3">
    <name type="scientific">Aquirufa regiilacus</name>
    <dbReference type="NCBI Taxonomy" id="3024868"/>
    <lineage>
        <taxon>Bacteria</taxon>
        <taxon>Pseudomonadati</taxon>
        <taxon>Bacteroidota</taxon>
        <taxon>Cytophagia</taxon>
        <taxon>Cytophagales</taxon>
        <taxon>Flectobacillaceae</taxon>
        <taxon>Aquirufa</taxon>
    </lineage>
</organism>
<gene>
    <name evidence="2" type="ORF">PQG45_05915</name>
</gene>
<keyword evidence="3" id="KW-1185">Reference proteome</keyword>
<dbReference type="EMBL" id="JAVNWW010000001">
    <property type="protein sequence ID" value="MDU0808571.1"/>
    <property type="molecule type" value="Genomic_DNA"/>
</dbReference>
<evidence type="ECO:0000313" key="3">
    <source>
        <dbReference type="Proteomes" id="UP001249959"/>
    </source>
</evidence>
<feature type="chain" id="PRO_5046629403" description="Lipoprotein" evidence="1">
    <location>
        <begin position="22"/>
        <end position="187"/>
    </location>
</feature>
<protein>
    <recommendedName>
        <fullName evidence="4">Lipoprotein</fullName>
    </recommendedName>
</protein>
<evidence type="ECO:0008006" key="4">
    <source>
        <dbReference type="Google" id="ProtNLM"/>
    </source>
</evidence>